<evidence type="ECO:0000313" key="2">
    <source>
        <dbReference type="Proteomes" id="UP000521199"/>
    </source>
</evidence>
<dbReference type="Proteomes" id="UP000521199">
    <property type="component" value="Unassembled WGS sequence"/>
</dbReference>
<accession>A0A7W8FYM2</accession>
<keyword evidence="2" id="KW-1185">Reference proteome</keyword>
<proteinExistence type="predicted"/>
<dbReference type="AlphaFoldDB" id="A0A7W8FYM2"/>
<dbReference type="RefSeq" id="WP_183960092.1">
    <property type="nucleotide sequence ID" value="NZ_JACHHP010000002.1"/>
</dbReference>
<reference evidence="1 2" key="1">
    <citation type="submission" date="2020-08" db="EMBL/GenBank/DDBJ databases">
        <title>Genomic Encyclopedia of Type Strains, Phase IV (KMG-IV): sequencing the most valuable type-strain genomes for metagenomic binning, comparative biology and taxonomic classification.</title>
        <authorList>
            <person name="Goeker M."/>
        </authorList>
    </citation>
    <scope>NUCLEOTIDE SEQUENCE [LARGE SCALE GENOMIC DNA]</scope>
    <source>
        <strain evidence="1 2">DSM 24163</strain>
    </source>
</reference>
<name>A0A7W8FYM2_9GAMM</name>
<dbReference type="EMBL" id="JACHHP010000002">
    <property type="protein sequence ID" value="MBB5207547.1"/>
    <property type="molecule type" value="Genomic_DNA"/>
</dbReference>
<protein>
    <submittedName>
        <fullName evidence="1">Uncharacterized protein</fullName>
    </submittedName>
</protein>
<evidence type="ECO:0000313" key="1">
    <source>
        <dbReference type="EMBL" id="MBB5207547.1"/>
    </source>
</evidence>
<sequence length="204" mass="21606">MIPPRAADGRRLGMAALLLLLGACASIPLSTMWRMRNFGAAELAAIDPTALRVATRMEPAALRLDPAKAQLVLALAPRAGGPDEVYAMQLREASVANDDLVPGDAADWQIFRLTEHSAAMLREAVPRFTRDMDADYSGATFSVKFGFTDAGALAGHDTLRATVRLALAADQQAFTLLDRVSIPVAQGDAAPPSSPSTPNEAPVR</sequence>
<gene>
    <name evidence="1" type="ORF">HNQ52_001076</name>
</gene>
<dbReference type="PROSITE" id="PS51257">
    <property type="entry name" value="PROKAR_LIPOPROTEIN"/>
    <property type="match status" value="1"/>
</dbReference>
<comment type="caution">
    <text evidence="1">The sequence shown here is derived from an EMBL/GenBank/DDBJ whole genome shotgun (WGS) entry which is preliminary data.</text>
</comment>
<organism evidence="1 2">
    <name type="scientific">Chiayiivirga flava</name>
    <dbReference type="NCBI Taxonomy" id="659595"/>
    <lineage>
        <taxon>Bacteria</taxon>
        <taxon>Pseudomonadati</taxon>
        <taxon>Pseudomonadota</taxon>
        <taxon>Gammaproteobacteria</taxon>
        <taxon>Lysobacterales</taxon>
        <taxon>Lysobacteraceae</taxon>
        <taxon>Chiayiivirga</taxon>
    </lineage>
</organism>